<dbReference type="RefSeq" id="WP_166945592.1">
    <property type="nucleotide sequence ID" value="NZ_JAARLZ010000001.1"/>
</dbReference>
<comment type="similarity">
    <text evidence="1">Belongs to the alphaproteobacteria porin family.</text>
</comment>
<gene>
    <name evidence="8" type="ORF">HBF25_00645</name>
</gene>
<feature type="region of interest" description="Disordered" evidence="6">
    <location>
        <begin position="99"/>
        <end position="137"/>
    </location>
</feature>
<keyword evidence="3" id="KW-0812">Transmembrane</keyword>
<dbReference type="AlphaFoldDB" id="A0A7X5U6U0"/>
<feature type="signal peptide" evidence="7">
    <location>
        <begin position="1"/>
        <end position="22"/>
    </location>
</feature>
<feature type="region of interest" description="Disordered" evidence="6">
    <location>
        <begin position="62"/>
        <end position="82"/>
    </location>
</feature>
<evidence type="ECO:0000256" key="3">
    <source>
        <dbReference type="ARBA" id="ARBA00023114"/>
    </source>
</evidence>
<feature type="chain" id="PRO_5030904945" evidence="7">
    <location>
        <begin position="23"/>
        <end position="491"/>
    </location>
</feature>
<feature type="compositionally biased region" description="Low complexity" evidence="6">
    <location>
        <begin position="66"/>
        <end position="80"/>
    </location>
</feature>
<protein>
    <submittedName>
        <fullName evidence="8">Porin</fullName>
    </submittedName>
</protein>
<dbReference type="SUPFAM" id="SSF56935">
    <property type="entry name" value="Porins"/>
    <property type="match status" value="1"/>
</dbReference>
<dbReference type="EMBL" id="JAARLZ010000001">
    <property type="protein sequence ID" value="NII04887.1"/>
    <property type="molecule type" value="Genomic_DNA"/>
</dbReference>
<dbReference type="GO" id="GO:0015288">
    <property type="term" value="F:porin activity"/>
    <property type="evidence" value="ECO:0007669"/>
    <property type="project" value="UniProtKB-KW"/>
</dbReference>
<dbReference type="InterPro" id="IPR003684">
    <property type="entry name" value="Porin_alphabac"/>
</dbReference>
<keyword evidence="4" id="KW-0472">Membrane</keyword>
<keyword evidence="3" id="KW-0626">Porin</keyword>
<evidence type="ECO:0000256" key="7">
    <source>
        <dbReference type="SAM" id="SignalP"/>
    </source>
</evidence>
<evidence type="ECO:0000313" key="8">
    <source>
        <dbReference type="EMBL" id="NII04887.1"/>
    </source>
</evidence>
<dbReference type="GO" id="GO:0046930">
    <property type="term" value="C:pore complex"/>
    <property type="evidence" value="ECO:0007669"/>
    <property type="project" value="UniProtKB-KW"/>
</dbReference>
<evidence type="ECO:0000256" key="5">
    <source>
        <dbReference type="SAM" id="Coils"/>
    </source>
</evidence>
<name>A0A7X5U6U0_9GAMM</name>
<accession>A0A7X5U6U0</accession>
<evidence type="ECO:0000256" key="1">
    <source>
        <dbReference type="ARBA" id="ARBA00009521"/>
    </source>
</evidence>
<reference evidence="8 9" key="1">
    <citation type="submission" date="2020-03" db="EMBL/GenBank/DDBJ databases">
        <authorList>
            <person name="Lai Q."/>
        </authorList>
    </citation>
    <scope>NUCLEOTIDE SEQUENCE [LARGE SCALE GENOMIC DNA]</scope>
    <source>
        <strain evidence="8 9">CCUG 25036</strain>
    </source>
</reference>
<evidence type="ECO:0000256" key="6">
    <source>
        <dbReference type="SAM" id="MobiDB-lite"/>
    </source>
</evidence>
<dbReference type="Proteomes" id="UP000490980">
    <property type="component" value="Unassembled WGS sequence"/>
</dbReference>
<sequence>MKRIRWLALAAGMACFAMGAQAQDSGEAQLRKENAQLRAEVDALRDVVKRMGERLDAVETAQVQKAAPASVPPAGAVPGSQPIVATTPAEKVSTATAVGVPASRLPSQNSVADQGAGASRVNNAPPPTDPELKGFFDVPGTETKIRIGGYAKLDAIADNHDAGNDEQFIPGAFPAGSTSRDHEHFNMHARQTRFTFEARRPTEYGSLRFYLENDFYGGDANSYQFHLRHAYGQIGNTYAGYGYSAFMDADALPDTLDFAGPGGQMFVLQPGIHQAFPFGEGNSLTISGERPQSEVASTVTRADMKGATRVPDLVVALRRERDWGHVQAGMLLRRLGYTDGKSDGYATGWGVALSGTFALIDKDLLMISGVYGKGIARYLSDTSGSRLDATVDDAGRLHARKAWGWYGAYTHYWSQQWRSNLVYGQARVPSNHLNDDTAFAMTDYAALNMIWSPTPTWTMGMELLHGTLEQRNGSRANDTRLQGSVQYSFIK</sequence>
<keyword evidence="3" id="KW-0406">Ion transport</keyword>
<evidence type="ECO:0000256" key="2">
    <source>
        <dbReference type="ARBA" id="ARBA00022448"/>
    </source>
</evidence>
<keyword evidence="7" id="KW-0732">Signal</keyword>
<organism evidence="8 9">
    <name type="scientific">Luteibacter anthropi</name>
    <dbReference type="NCBI Taxonomy" id="564369"/>
    <lineage>
        <taxon>Bacteria</taxon>
        <taxon>Pseudomonadati</taxon>
        <taxon>Pseudomonadota</taxon>
        <taxon>Gammaproteobacteria</taxon>
        <taxon>Lysobacterales</taxon>
        <taxon>Rhodanobacteraceae</taxon>
        <taxon>Luteibacter</taxon>
    </lineage>
</organism>
<evidence type="ECO:0000313" key="9">
    <source>
        <dbReference type="Proteomes" id="UP000490980"/>
    </source>
</evidence>
<keyword evidence="5" id="KW-0175">Coiled coil</keyword>
<dbReference type="Pfam" id="PF02530">
    <property type="entry name" value="Porin_2"/>
    <property type="match status" value="1"/>
</dbReference>
<evidence type="ECO:0000256" key="4">
    <source>
        <dbReference type="ARBA" id="ARBA00023136"/>
    </source>
</evidence>
<feature type="coiled-coil region" evidence="5">
    <location>
        <begin position="27"/>
        <end position="54"/>
    </location>
</feature>
<keyword evidence="9" id="KW-1185">Reference proteome</keyword>
<keyword evidence="2" id="KW-0813">Transport</keyword>
<comment type="caution">
    <text evidence="8">The sequence shown here is derived from an EMBL/GenBank/DDBJ whole genome shotgun (WGS) entry which is preliminary data.</text>
</comment>
<proteinExistence type="inferred from homology"/>